<keyword evidence="5" id="KW-0808">Transferase</keyword>
<keyword evidence="12" id="KW-0175">Coiled coil</keyword>
<evidence type="ECO:0000313" key="15">
    <source>
        <dbReference type="EMBL" id="WMW22535.1"/>
    </source>
</evidence>
<evidence type="ECO:0000256" key="1">
    <source>
        <dbReference type="ARBA" id="ARBA00000085"/>
    </source>
</evidence>
<evidence type="ECO:0000256" key="7">
    <source>
        <dbReference type="ARBA" id="ARBA00022777"/>
    </source>
</evidence>
<evidence type="ECO:0000256" key="5">
    <source>
        <dbReference type="ARBA" id="ARBA00022679"/>
    </source>
</evidence>
<dbReference type="PANTHER" id="PTHR43047:SF72">
    <property type="entry name" value="OSMOSENSING HISTIDINE PROTEIN KINASE SLN1"/>
    <property type="match status" value="1"/>
</dbReference>
<evidence type="ECO:0000259" key="13">
    <source>
        <dbReference type="PROSITE" id="PS50109"/>
    </source>
</evidence>
<dbReference type="GO" id="GO:0009927">
    <property type="term" value="F:histidine phosphotransfer kinase activity"/>
    <property type="evidence" value="ECO:0007669"/>
    <property type="project" value="TreeGrafter"/>
</dbReference>
<evidence type="ECO:0000256" key="12">
    <source>
        <dbReference type="SAM" id="Coils"/>
    </source>
</evidence>
<dbReference type="KEGG" id="mmav:RE476_01570"/>
<dbReference type="InterPro" id="IPR000014">
    <property type="entry name" value="PAS"/>
</dbReference>
<dbReference type="InterPro" id="IPR004358">
    <property type="entry name" value="Sig_transdc_His_kin-like_C"/>
</dbReference>
<dbReference type="FunFam" id="3.30.565.10:FF:000010">
    <property type="entry name" value="Sensor histidine kinase RcsC"/>
    <property type="match status" value="1"/>
</dbReference>
<dbReference type="Pfam" id="PF02518">
    <property type="entry name" value="HATPase_c"/>
    <property type="match status" value="1"/>
</dbReference>
<accession>A0AA51YJF1</accession>
<dbReference type="EC" id="2.7.13.3" evidence="3"/>
<keyword evidence="9" id="KW-0902">Two-component regulatory system</keyword>
<dbReference type="CDD" id="cd16922">
    <property type="entry name" value="HATPase_EvgS-ArcB-TorS-like"/>
    <property type="match status" value="1"/>
</dbReference>
<dbReference type="NCBIfam" id="TIGR00229">
    <property type="entry name" value="sensory_box"/>
    <property type="match status" value="1"/>
</dbReference>
<gene>
    <name evidence="15" type="ORF">RE476_01570</name>
</gene>
<keyword evidence="11" id="KW-0131">Cell cycle</keyword>
<evidence type="ECO:0000256" key="8">
    <source>
        <dbReference type="ARBA" id="ARBA00022840"/>
    </source>
</evidence>
<dbReference type="InterPro" id="IPR005467">
    <property type="entry name" value="His_kinase_dom"/>
</dbReference>
<dbReference type="SMART" id="SM00091">
    <property type="entry name" value="PAS"/>
    <property type="match status" value="2"/>
</dbReference>
<protein>
    <recommendedName>
        <fullName evidence="3">histidine kinase</fullName>
        <ecNumber evidence="3">2.7.13.3</ecNumber>
    </recommendedName>
</protein>
<keyword evidence="10" id="KW-0472">Membrane</keyword>
<dbReference type="Proteomes" id="UP001183006">
    <property type="component" value="Chromosome"/>
</dbReference>
<dbReference type="GO" id="GO:0005524">
    <property type="term" value="F:ATP binding"/>
    <property type="evidence" value="ECO:0007669"/>
    <property type="project" value="UniProtKB-KW"/>
</dbReference>
<comment type="subcellular location">
    <subcellularLocation>
        <location evidence="2">Membrane</location>
    </subcellularLocation>
</comment>
<dbReference type="GO" id="GO:0005886">
    <property type="term" value="C:plasma membrane"/>
    <property type="evidence" value="ECO:0007669"/>
    <property type="project" value="TreeGrafter"/>
</dbReference>
<dbReference type="InterPro" id="IPR003661">
    <property type="entry name" value="HisK_dim/P_dom"/>
</dbReference>
<dbReference type="PROSITE" id="PS50112">
    <property type="entry name" value="PAS"/>
    <property type="match status" value="1"/>
</dbReference>
<feature type="domain" description="PAS" evidence="14">
    <location>
        <begin position="282"/>
        <end position="327"/>
    </location>
</feature>
<dbReference type="GO" id="GO:0000155">
    <property type="term" value="F:phosphorelay sensor kinase activity"/>
    <property type="evidence" value="ECO:0007669"/>
    <property type="project" value="InterPro"/>
</dbReference>
<name>A0AA51YJF1_9EURY</name>
<evidence type="ECO:0000256" key="3">
    <source>
        <dbReference type="ARBA" id="ARBA00012438"/>
    </source>
</evidence>
<evidence type="ECO:0000256" key="10">
    <source>
        <dbReference type="ARBA" id="ARBA00023136"/>
    </source>
</evidence>
<feature type="domain" description="Histidine kinase" evidence="13">
    <location>
        <begin position="421"/>
        <end position="640"/>
    </location>
</feature>
<evidence type="ECO:0000256" key="4">
    <source>
        <dbReference type="ARBA" id="ARBA00022553"/>
    </source>
</evidence>
<evidence type="ECO:0000256" key="9">
    <source>
        <dbReference type="ARBA" id="ARBA00023012"/>
    </source>
</evidence>
<sequence>MQRLLLLDSNKEKDSELGSKIKEMGYPFSSILVSGQGNFDNTSIKKTDIIFYSYDEVEFDTVFNDLSNLLADSLVIFVVGNCSTALFDSMARFSNSWYLKEPFDKNELDFIVRMASAEGSLHEGTAVCEFESMEHKLEEQKKLVNVAFDQAPVLMMIINNHFRVEMINAIGLEIIGKDPGDLLGLAGGDIFSCVNSFRGEGCGNTPECAVCFIRTIVAETFRTGEDYHKIEGSMGILRNGVVSNHDFLISTAYLNLEDEKKIILYMDDITERKRAEKTLKESEERFQVLYENMPGGTIIIGTDYVIEDVNQRTCEITGYRKEELLGQLCDIVCPKGSLSKKCPIWIDGLEGFQGMDTAIKCKDGSKTPILKNAKKIFIEGQQYILENFQDISERKEAEEAILTSKITAEEANRTKSEFLATMSHELRTPLNAVIGYSDLLLDDAFGMLNSQQKRSIGHISQSGKHLLKLINDILDISKVESGKMELHYEEFYIREMLTTVLNIISPLARKKSMEFEISIVPDKLLINADKVRFKQILFNLVSNAVKFTQDGGHVLLKAYQKDNMAVISVIDTGIGISSGDIAKLFLPFQQIDSTISRKYDGTGLGLSLARRFVEMHGGEMSVESELGKGSNFTFRIPIGVITN</sequence>
<dbReference type="Gene3D" id="3.30.450.20">
    <property type="entry name" value="PAS domain"/>
    <property type="match status" value="2"/>
</dbReference>
<evidence type="ECO:0000256" key="2">
    <source>
        <dbReference type="ARBA" id="ARBA00004370"/>
    </source>
</evidence>
<dbReference type="CDD" id="cd00130">
    <property type="entry name" value="PAS"/>
    <property type="match status" value="1"/>
</dbReference>
<dbReference type="GeneID" id="84228789"/>
<dbReference type="SUPFAM" id="SSF47384">
    <property type="entry name" value="Homodimeric domain of signal transducing histidine kinase"/>
    <property type="match status" value="1"/>
</dbReference>
<keyword evidence="7" id="KW-0418">Kinase</keyword>
<evidence type="ECO:0000313" key="16">
    <source>
        <dbReference type="Proteomes" id="UP001183006"/>
    </source>
</evidence>
<dbReference type="InterPro" id="IPR035965">
    <property type="entry name" value="PAS-like_dom_sf"/>
</dbReference>
<dbReference type="FunFam" id="1.10.287.130:FF:000038">
    <property type="entry name" value="Sensory transduction histidine kinase"/>
    <property type="match status" value="1"/>
</dbReference>
<dbReference type="SMART" id="SM00387">
    <property type="entry name" value="HATPase_c"/>
    <property type="match status" value="1"/>
</dbReference>
<evidence type="ECO:0000256" key="6">
    <source>
        <dbReference type="ARBA" id="ARBA00022741"/>
    </source>
</evidence>
<keyword evidence="4" id="KW-0597">Phosphoprotein</keyword>
<dbReference type="Gene3D" id="3.30.565.10">
    <property type="entry name" value="Histidine kinase-like ATPase, C-terminal domain"/>
    <property type="match status" value="1"/>
</dbReference>
<dbReference type="Gene3D" id="1.10.287.130">
    <property type="match status" value="1"/>
</dbReference>
<dbReference type="SMART" id="SM00388">
    <property type="entry name" value="HisKA"/>
    <property type="match status" value="1"/>
</dbReference>
<dbReference type="RefSeq" id="WP_309308547.1">
    <property type="nucleotide sequence ID" value="NZ_CP133594.1"/>
</dbReference>
<proteinExistence type="predicted"/>
<comment type="catalytic activity">
    <reaction evidence="1">
        <text>ATP + protein L-histidine = ADP + protein N-phospho-L-histidine.</text>
        <dbReference type="EC" id="2.7.13.3"/>
    </reaction>
</comment>
<evidence type="ECO:0000259" key="14">
    <source>
        <dbReference type="PROSITE" id="PS50112"/>
    </source>
</evidence>
<dbReference type="AlphaFoldDB" id="A0AA51YJF1"/>
<dbReference type="SUPFAM" id="SSF55785">
    <property type="entry name" value="PYP-like sensor domain (PAS domain)"/>
    <property type="match status" value="2"/>
</dbReference>
<dbReference type="EMBL" id="CP133594">
    <property type="protein sequence ID" value="WMW22535.1"/>
    <property type="molecule type" value="Genomic_DNA"/>
</dbReference>
<feature type="coiled-coil region" evidence="12">
    <location>
        <begin position="265"/>
        <end position="292"/>
    </location>
</feature>
<reference evidence="15" key="1">
    <citation type="submission" date="2023-08" db="EMBL/GenBank/DDBJ databases">
        <title>Methanolobus mangrovi sp. nov. and Methanolobus sediminis sp. nov, two novel methylotrophic methanogens isolated from mangrove sediments in China.</title>
        <authorList>
            <person name="Zhou J."/>
        </authorList>
    </citation>
    <scope>NUCLEOTIDE SEQUENCE</scope>
    <source>
        <strain evidence="15">FTZ2</strain>
    </source>
</reference>
<dbReference type="PRINTS" id="PR00344">
    <property type="entry name" value="BCTRLSENSOR"/>
</dbReference>
<dbReference type="PANTHER" id="PTHR43047">
    <property type="entry name" value="TWO-COMPONENT HISTIDINE PROTEIN KINASE"/>
    <property type="match status" value="1"/>
</dbReference>
<dbReference type="PROSITE" id="PS50109">
    <property type="entry name" value="HIS_KIN"/>
    <property type="match status" value="1"/>
</dbReference>
<dbReference type="Pfam" id="PF13426">
    <property type="entry name" value="PAS_9"/>
    <property type="match status" value="2"/>
</dbReference>
<dbReference type="InterPro" id="IPR036890">
    <property type="entry name" value="HATPase_C_sf"/>
</dbReference>
<dbReference type="InterPro" id="IPR036097">
    <property type="entry name" value="HisK_dim/P_sf"/>
</dbReference>
<dbReference type="CDD" id="cd00082">
    <property type="entry name" value="HisKA"/>
    <property type="match status" value="1"/>
</dbReference>
<dbReference type="Pfam" id="PF00512">
    <property type="entry name" value="HisKA"/>
    <property type="match status" value="1"/>
</dbReference>
<dbReference type="SUPFAM" id="SSF55874">
    <property type="entry name" value="ATPase domain of HSP90 chaperone/DNA topoisomerase II/histidine kinase"/>
    <property type="match status" value="1"/>
</dbReference>
<keyword evidence="8 15" id="KW-0067">ATP-binding</keyword>
<keyword evidence="16" id="KW-1185">Reference proteome</keyword>
<evidence type="ECO:0000256" key="11">
    <source>
        <dbReference type="ARBA" id="ARBA00023306"/>
    </source>
</evidence>
<organism evidence="15 16">
    <name type="scientific">Methanolobus mangrovi</name>
    <dbReference type="NCBI Taxonomy" id="3072977"/>
    <lineage>
        <taxon>Archaea</taxon>
        <taxon>Methanobacteriati</taxon>
        <taxon>Methanobacteriota</taxon>
        <taxon>Stenosarchaea group</taxon>
        <taxon>Methanomicrobia</taxon>
        <taxon>Methanosarcinales</taxon>
        <taxon>Methanosarcinaceae</taxon>
        <taxon>Methanolobus</taxon>
    </lineage>
</organism>
<dbReference type="InterPro" id="IPR003594">
    <property type="entry name" value="HATPase_dom"/>
</dbReference>
<keyword evidence="6" id="KW-0547">Nucleotide-binding</keyword>